<name>A0AA39XC39_9PEZI</name>
<organism evidence="7 8">
    <name type="scientific">Bombardia bombarda</name>
    <dbReference type="NCBI Taxonomy" id="252184"/>
    <lineage>
        <taxon>Eukaryota</taxon>
        <taxon>Fungi</taxon>
        <taxon>Dikarya</taxon>
        <taxon>Ascomycota</taxon>
        <taxon>Pezizomycotina</taxon>
        <taxon>Sordariomycetes</taxon>
        <taxon>Sordariomycetidae</taxon>
        <taxon>Sordariales</taxon>
        <taxon>Lasiosphaeriaceae</taxon>
        <taxon>Bombardia</taxon>
    </lineage>
</organism>
<dbReference type="SMART" id="SM00257">
    <property type="entry name" value="LysM"/>
    <property type="match status" value="5"/>
</dbReference>
<protein>
    <recommendedName>
        <fullName evidence="6">LysM domain-containing protein</fullName>
    </recommendedName>
</protein>
<evidence type="ECO:0000313" key="7">
    <source>
        <dbReference type="EMBL" id="KAK0630525.1"/>
    </source>
</evidence>
<dbReference type="CDD" id="cd00118">
    <property type="entry name" value="LysM"/>
    <property type="match status" value="5"/>
</dbReference>
<feature type="compositionally biased region" description="Polar residues" evidence="4">
    <location>
        <begin position="481"/>
        <end position="496"/>
    </location>
</feature>
<sequence>MPTLSFISRLLLSIVSVSAGLTEHLVVPNKVLSPRVTTLTSATGPQQTGTISSCNKWYSIVSGDSCGSVESAFGITHAQFITWNPSVSQDCSTNFWLGYTYCVGVTPPVQTSPNFPTMTGIPCNCNQYYDVKSGDSCGSVESKFGITHQQFIAWNPSVSQDCATNFWVDESYCVGVGSGSCSTTTTLGSTSTSSTTRASSTTTSGTSTSRPPNTEPYSIIGNETSAIQVARPTASGWPPQPTLAGTAANCIRYHYVNPGDTCDSIAGRYSNLITKEEFLQMNPSLVASNCTSLYVNYYYCVDTPFDSSTQPDATSQWLPGWTAAPLPVQNTSDIIPQPTAPGALAGCQSWYLVKQGDTCATIAVELGYLGASDIPAWNSGANCAALIVGDYYCVANYDSSNLPMPSTVATAPSPTQTGIVGNCKAWYLATNSDTCDLIPQYFGTFSKTDFLSWNPALGGTSCTGLIPGDFYCVAVPGTPTTRTQAPASTPTESNGVGPQPEQAGISSLCNAYWLVSRQDNCTTIAQVNGVTEAQIELWNPALGHGCPNLRSDYYICVGMPEGASVPTGPITTTSGPPSATSTRATSTTTSAGHSSPTPIQVRSQFSLVLMWCKTLVTNNCSPTGKHDP</sequence>
<gene>
    <name evidence="7" type="ORF">B0T17DRAFT_636671</name>
</gene>
<evidence type="ECO:0000256" key="5">
    <source>
        <dbReference type="SAM" id="SignalP"/>
    </source>
</evidence>
<feature type="domain" description="LysM" evidence="6">
    <location>
        <begin position="127"/>
        <end position="174"/>
    </location>
</feature>
<dbReference type="GO" id="GO:0008061">
    <property type="term" value="F:chitin binding"/>
    <property type="evidence" value="ECO:0007669"/>
    <property type="project" value="UniProtKB-KW"/>
</dbReference>
<feature type="compositionally biased region" description="Low complexity" evidence="4">
    <location>
        <begin position="184"/>
        <end position="209"/>
    </location>
</feature>
<feature type="domain" description="LysM" evidence="6">
    <location>
        <begin position="349"/>
        <end position="394"/>
    </location>
</feature>
<feature type="domain" description="LysM" evidence="6">
    <location>
        <begin position="511"/>
        <end position="557"/>
    </location>
</feature>
<comment type="similarity">
    <text evidence="3">Belongs to the secreted LysM effector family.</text>
</comment>
<evidence type="ECO:0000256" key="1">
    <source>
        <dbReference type="ARBA" id="ARBA00022669"/>
    </source>
</evidence>
<dbReference type="Proteomes" id="UP001174934">
    <property type="component" value="Unassembled WGS sequence"/>
</dbReference>
<feature type="chain" id="PRO_5041382923" description="LysM domain-containing protein" evidence="5">
    <location>
        <begin position="20"/>
        <end position="628"/>
    </location>
</feature>
<feature type="domain" description="LysM" evidence="6">
    <location>
        <begin position="252"/>
        <end position="301"/>
    </location>
</feature>
<feature type="region of interest" description="Disordered" evidence="4">
    <location>
        <begin position="184"/>
        <end position="216"/>
    </location>
</feature>
<accession>A0AA39XC39</accession>
<dbReference type="InterPro" id="IPR052210">
    <property type="entry name" value="LysM1-like"/>
</dbReference>
<comment type="caution">
    <text evidence="7">The sequence shown here is derived from an EMBL/GenBank/DDBJ whole genome shotgun (WGS) entry which is preliminary data.</text>
</comment>
<feature type="region of interest" description="Disordered" evidence="4">
    <location>
        <begin position="565"/>
        <end position="598"/>
    </location>
</feature>
<evidence type="ECO:0000259" key="6">
    <source>
        <dbReference type="PROSITE" id="PS51782"/>
    </source>
</evidence>
<dbReference type="InterPro" id="IPR036779">
    <property type="entry name" value="LysM_dom_sf"/>
</dbReference>
<dbReference type="Gene3D" id="3.10.350.10">
    <property type="entry name" value="LysM domain"/>
    <property type="match status" value="6"/>
</dbReference>
<evidence type="ECO:0000256" key="4">
    <source>
        <dbReference type="SAM" id="MobiDB-lite"/>
    </source>
</evidence>
<dbReference type="PANTHER" id="PTHR34997">
    <property type="entry name" value="AM15"/>
    <property type="match status" value="1"/>
</dbReference>
<feature type="domain" description="LysM" evidence="6">
    <location>
        <begin position="56"/>
        <end position="103"/>
    </location>
</feature>
<proteinExistence type="inferred from homology"/>
<dbReference type="InterPro" id="IPR018392">
    <property type="entry name" value="LysM"/>
</dbReference>
<keyword evidence="1" id="KW-0147">Chitin-binding</keyword>
<evidence type="ECO:0000256" key="3">
    <source>
        <dbReference type="ARBA" id="ARBA00044955"/>
    </source>
</evidence>
<dbReference type="PANTHER" id="PTHR34997:SF1">
    <property type="entry name" value="PEPTIDOGLYCAN-BINDING LYSIN DOMAIN"/>
    <property type="match status" value="1"/>
</dbReference>
<keyword evidence="8" id="KW-1185">Reference proteome</keyword>
<evidence type="ECO:0000256" key="2">
    <source>
        <dbReference type="ARBA" id="ARBA00023026"/>
    </source>
</evidence>
<keyword evidence="2" id="KW-0843">Virulence</keyword>
<keyword evidence="5" id="KW-0732">Signal</keyword>
<feature type="signal peptide" evidence="5">
    <location>
        <begin position="1"/>
        <end position="19"/>
    </location>
</feature>
<feature type="domain" description="LysM" evidence="6">
    <location>
        <begin position="425"/>
        <end position="473"/>
    </location>
</feature>
<dbReference type="AlphaFoldDB" id="A0AA39XC39"/>
<feature type="region of interest" description="Disordered" evidence="4">
    <location>
        <begin position="481"/>
        <end position="500"/>
    </location>
</feature>
<dbReference type="Pfam" id="PF01476">
    <property type="entry name" value="LysM"/>
    <property type="match status" value="4"/>
</dbReference>
<evidence type="ECO:0000313" key="8">
    <source>
        <dbReference type="Proteomes" id="UP001174934"/>
    </source>
</evidence>
<reference evidence="7" key="1">
    <citation type="submission" date="2023-06" db="EMBL/GenBank/DDBJ databases">
        <title>Genome-scale phylogeny and comparative genomics of the fungal order Sordariales.</title>
        <authorList>
            <consortium name="Lawrence Berkeley National Laboratory"/>
            <person name="Hensen N."/>
            <person name="Bonometti L."/>
            <person name="Westerberg I."/>
            <person name="Brannstrom I.O."/>
            <person name="Guillou S."/>
            <person name="Cros-Aarteil S."/>
            <person name="Calhoun S."/>
            <person name="Haridas S."/>
            <person name="Kuo A."/>
            <person name="Mondo S."/>
            <person name="Pangilinan J."/>
            <person name="Riley R."/>
            <person name="LaButti K."/>
            <person name="Andreopoulos B."/>
            <person name="Lipzen A."/>
            <person name="Chen C."/>
            <person name="Yanf M."/>
            <person name="Daum C."/>
            <person name="Ng V."/>
            <person name="Clum A."/>
            <person name="Steindorff A."/>
            <person name="Ohm R."/>
            <person name="Martin F."/>
            <person name="Silar P."/>
            <person name="Natvig D."/>
            <person name="Lalanne C."/>
            <person name="Gautier V."/>
            <person name="Ament-velasquez S.L."/>
            <person name="Kruys A."/>
            <person name="Hutchinson M.I."/>
            <person name="Powell A.J."/>
            <person name="Barry K."/>
            <person name="Miller A.N."/>
            <person name="Grigoriev I.V."/>
            <person name="Debuchy R."/>
            <person name="Gladieux P."/>
            <person name="Thoren M.H."/>
            <person name="Johannesson H."/>
        </authorList>
    </citation>
    <scope>NUCLEOTIDE SEQUENCE</scope>
    <source>
        <strain evidence="7">SMH3391-2</strain>
    </source>
</reference>
<dbReference type="EMBL" id="JAULSR010000002">
    <property type="protein sequence ID" value="KAK0630525.1"/>
    <property type="molecule type" value="Genomic_DNA"/>
</dbReference>
<dbReference type="SUPFAM" id="SSF54106">
    <property type="entry name" value="LysM domain"/>
    <property type="match status" value="5"/>
</dbReference>
<feature type="compositionally biased region" description="Low complexity" evidence="4">
    <location>
        <begin position="566"/>
        <end position="598"/>
    </location>
</feature>
<dbReference type="PROSITE" id="PS51782">
    <property type="entry name" value="LYSM"/>
    <property type="match status" value="6"/>
</dbReference>